<evidence type="ECO:0000259" key="3">
    <source>
        <dbReference type="Pfam" id="PF21074"/>
    </source>
</evidence>
<evidence type="ECO:0000259" key="5">
    <source>
        <dbReference type="Pfam" id="PF21076"/>
    </source>
</evidence>
<dbReference type="Pfam" id="PF21077">
    <property type="entry name" value="GDH_ACT3"/>
    <property type="match status" value="1"/>
</dbReference>
<dbReference type="InterPro" id="IPR046346">
    <property type="entry name" value="Aminoacid_DH-like_N_sf"/>
</dbReference>
<protein>
    <submittedName>
        <fullName evidence="7">NAD-glutamate dehydrogenase</fullName>
    </submittedName>
</protein>
<keyword evidence="8" id="KW-1185">Reference proteome</keyword>
<comment type="caution">
    <text evidence="7">The sequence shown here is derived from an EMBL/GenBank/DDBJ whole genome shotgun (WGS) entry which is preliminary data.</text>
</comment>
<dbReference type="PANTHER" id="PTHR43403:SF1">
    <property type="entry name" value="NAD-SPECIFIC GLUTAMATE DEHYDROGENASE"/>
    <property type="match status" value="1"/>
</dbReference>
<name>A0A506TXM7_9HYPH</name>
<dbReference type="InterPro" id="IPR048381">
    <property type="entry name" value="GDH_C"/>
</dbReference>
<dbReference type="SUPFAM" id="SSF51735">
    <property type="entry name" value="NAD(P)-binding Rossmann-fold domains"/>
    <property type="match status" value="1"/>
</dbReference>
<feature type="domain" description="NAD-glutamate dehydrogenase N-terminal ACT1" evidence="4">
    <location>
        <begin position="33"/>
        <end position="160"/>
    </location>
</feature>
<dbReference type="PIRSF" id="PIRSF036761">
    <property type="entry name" value="GDH_Mll4104"/>
    <property type="match status" value="1"/>
</dbReference>
<dbReference type="Gene3D" id="3.40.50.720">
    <property type="entry name" value="NAD(P)-binding Rossmann-like Domain"/>
    <property type="match status" value="1"/>
</dbReference>
<dbReference type="InterPro" id="IPR036291">
    <property type="entry name" value="NAD(P)-bd_dom_sf"/>
</dbReference>
<dbReference type="InterPro" id="IPR049062">
    <property type="entry name" value="NAD_Glu_DH_ACT2"/>
</dbReference>
<dbReference type="InterPro" id="IPR049056">
    <property type="entry name" value="NAD_Glu_DH_HM3"/>
</dbReference>
<evidence type="ECO:0000259" key="4">
    <source>
        <dbReference type="Pfam" id="PF21075"/>
    </source>
</evidence>
<dbReference type="InterPro" id="IPR049059">
    <property type="entry name" value="NAD_Glu_DH_HM1"/>
</dbReference>
<dbReference type="GO" id="GO:0004352">
    <property type="term" value="F:glutamate dehydrogenase (NAD+) activity"/>
    <property type="evidence" value="ECO:0007669"/>
    <property type="project" value="InterPro"/>
</dbReference>
<feature type="domain" description="NAD-specific glutamate dehydrogenase C-terminal" evidence="3">
    <location>
        <begin position="1248"/>
        <end position="1581"/>
    </location>
</feature>
<feature type="domain" description="NAD-glutamate dehydrogenase ACT2" evidence="5">
    <location>
        <begin position="395"/>
        <end position="484"/>
    </location>
</feature>
<dbReference type="Pfam" id="PF21076">
    <property type="entry name" value="GDH_ACT2"/>
    <property type="match status" value="1"/>
</dbReference>
<dbReference type="InterPro" id="IPR024727">
    <property type="entry name" value="NAD_Glu_DH_N_ACT1"/>
</dbReference>
<dbReference type="GO" id="GO:0004069">
    <property type="term" value="F:L-aspartate:2-oxoglutarate aminotransferase activity"/>
    <property type="evidence" value="ECO:0007669"/>
    <property type="project" value="InterPro"/>
</dbReference>
<dbReference type="Pfam" id="PF21074">
    <property type="entry name" value="GDH_C"/>
    <property type="match status" value="1"/>
</dbReference>
<dbReference type="GO" id="GO:0006538">
    <property type="term" value="P:L-glutamate catabolic process"/>
    <property type="evidence" value="ECO:0007669"/>
    <property type="project" value="InterPro"/>
</dbReference>
<evidence type="ECO:0000256" key="1">
    <source>
        <dbReference type="ARBA" id="ARBA00023002"/>
    </source>
</evidence>
<dbReference type="Pfam" id="PF21078">
    <property type="entry name" value="GDH_HM3"/>
    <property type="match status" value="1"/>
</dbReference>
<proteinExistence type="predicted"/>
<feature type="domain" description="NAD-glutamate dehydrogenase catalytic" evidence="2">
    <location>
        <begin position="709"/>
        <end position="1202"/>
    </location>
</feature>
<gene>
    <name evidence="7" type="ORF">FJU11_16375</name>
</gene>
<evidence type="ECO:0000259" key="6">
    <source>
        <dbReference type="Pfam" id="PF21077"/>
    </source>
</evidence>
<keyword evidence="1" id="KW-0560">Oxidoreductase</keyword>
<dbReference type="Pfam" id="PF05088">
    <property type="entry name" value="Bac_GDH_CD"/>
    <property type="match status" value="1"/>
</dbReference>
<evidence type="ECO:0000313" key="8">
    <source>
        <dbReference type="Proteomes" id="UP000320314"/>
    </source>
</evidence>
<dbReference type="Proteomes" id="UP000320314">
    <property type="component" value="Unassembled WGS sequence"/>
</dbReference>
<dbReference type="PANTHER" id="PTHR43403">
    <property type="entry name" value="NAD-SPECIFIC GLUTAMATE DEHYDROGENASE"/>
    <property type="match status" value="1"/>
</dbReference>
<dbReference type="InterPro" id="IPR028971">
    <property type="entry name" value="NAD-GDH_cat"/>
</dbReference>
<dbReference type="EMBL" id="VHLH01000038">
    <property type="protein sequence ID" value="TPW26066.1"/>
    <property type="molecule type" value="Genomic_DNA"/>
</dbReference>
<feature type="domain" description="NAD-glutamate dehydrogenase ACT3" evidence="6">
    <location>
        <begin position="529"/>
        <end position="607"/>
    </location>
</feature>
<dbReference type="Pfam" id="PF21075">
    <property type="entry name" value="GDH_ACT1"/>
    <property type="match status" value="1"/>
</dbReference>
<evidence type="ECO:0000259" key="2">
    <source>
        <dbReference type="Pfam" id="PF05088"/>
    </source>
</evidence>
<dbReference type="InterPro" id="IPR049064">
    <property type="entry name" value="NAD_Glu_DH_ACT3"/>
</dbReference>
<accession>A0A506TXM7</accession>
<sequence>MVVRQNPRRARTIAKTAEILEKEGGSFADPHVILERASNDDLDRYDPEELAVVARHAREEIDAFDGGESRITVRSRDGLAIGGEPVSIVSVTGRDMPFLFDSIMAEVTTGHRDIPLAIHPILTRDADGTPLRAEAGDRRKHISHIQIHLPEIGETAAERLVERLTGVLDQVHAAVDDWAAMLEKLDETRTGLADHASEDGSERGEAIAFLDWLRDDNFIFLGMRAYTYVTDPDGAHVERESDSGLGILADPDIRVLRRGADSVTTTPEILAFLEGSGLLIVTKANARSVVHRRAYMDYVGIKRFDGDGTLSGELRVVGLFTSTAYTRPLDEIPLLRTKAKAVIERFHFDPHAHSGKVLANTLAAYPRDELFQIDTDLLAAFCEQINELGERPRVRVLPRIDHFDRFVSVLVFVPRERYDSDVRGRIGTCLATAYGGHVSAFYPAFPEGAVARVHFIIGRHDGATPDVSQAHLEREVRTIVTGWDDRFESLRPTGSARLVVDDAYREVFTPEEAVADLPLISAATDGQPIHLAFHRRRNDVEDGLSLKIFHTGEALALSRRVPLLENLGFDVVNERTFDMTVEDDGEGRAVVLHDMQLRTMDGEPVDLGASETALEEAFLAIWAGRFDNDAFNRLIVDAGLDARKASVLRAYARYLRQCGITYSQSYMAGALDRYPQAAADIFRLFENRFDPALSERQRSSRDRAIGERIDGALAKVPSLDDDRILRRFVNAVRASLRTNYFQTGADGESPAMLAFKLDPQALEDLPQPRPYREIFVYGAEVEGVHLRFGPIARGGIRWSDRAEDYRTEVLGLVKAQQVKNAVIVPVGAKGGFYPKQLPTGDRDAIFQAGKHAYETYITTLLSITDTISGQEIVPPADTVCHEGDDPYFVVAADKGTATFSDTANAISQAHDFWLDDAFASGGSAGYDHKAMAITARGAWEAVKRHFREMDVDIQTTPFTVAGVGDMSGDVFGNGMLLSQQIRLVAAFDHRDIFIDPDPNPATSFEERKRVFELGRSSWQDYDKRKLSKGGTIVSRSQKSIELSSEAAAAIGLDGTTATPPEIMSAILRAPVDLLWFGGIGTYVKGDQQSNAEVGDRTNDAIRISAREVGAKVVGEGANLGVTQRGRIDYALAGGRINSDAIDNSAGVNTSDVEVNIKIALAAAMREGRLDREKRNRLLKTMTHEVADLVLANNYQQTLAISLTARLGTENGDELSGLMAHLERDNRLDRALELLPDDTAMSERYAADQPLTRPEIGVLLSYAKIVLFDELCASDLPDDAYFAATLMDYFPQKMCGPHRRDIENHRLRREIVATMLANDAINRGRPGFVTQMGEATGALPASVVRAYVLVRDGLDLHAVYAAIDALDAKVHGDVQNAMYAEVTEVVRSLTSWALKSAAYRGDLAAGVDALGKAIAALKPKLEGLMPDFLVDDMEARRATFTEAGVPEATADAVARLRAVGFIPEIMQIAERTGTTLKKTAEVYFRVTETFRIARIADAARRIATSDRFEKLALARSLDEIAAACRAITAASLTDHAKAKAPLASWIEAHETRIERARGQVTGLTEGGEITLAKLTVAAGLMRDLARADSL</sequence>
<dbReference type="SUPFAM" id="SSF53223">
    <property type="entry name" value="Aminoacid dehydrogenase-like, N-terminal domain"/>
    <property type="match status" value="1"/>
</dbReference>
<dbReference type="InterPro" id="IPR007780">
    <property type="entry name" value="NAD_Glu_DH_bac"/>
</dbReference>
<dbReference type="Pfam" id="PF21073">
    <property type="entry name" value="GDH_HM1"/>
    <property type="match status" value="1"/>
</dbReference>
<evidence type="ECO:0000313" key="7">
    <source>
        <dbReference type="EMBL" id="TPW26066.1"/>
    </source>
</evidence>
<reference evidence="7 8" key="1">
    <citation type="submission" date="2019-06" db="EMBL/GenBank/DDBJ databases">
        <authorList>
            <person name="Li M."/>
        </authorList>
    </citation>
    <scope>NUCLEOTIDE SEQUENCE [LARGE SCALE GENOMIC DNA]</scope>
    <source>
        <strain evidence="7 8">BGMRC6574</strain>
    </source>
</reference>
<dbReference type="RefSeq" id="WP_141168154.1">
    <property type="nucleotide sequence ID" value="NZ_VHLH01000038.1"/>
</dbReference>
<dbReference type="OrthoDB" id="9758052at2"/>
<organism evidence="7 8">
    <name type="scientific">Pararhizobium mangrovi</name>
    <dbReference type="NCBI Taxonomy" id="2590452"/>
    <lineage>
        <taxon>Bacteria</taxon>
        <taxon>Pseudomonadati</taxon>
        <taxon>Pseudomonadota</taxon>
        <taxon>Alphaproteobacteria</taxon>
        <taxon>Hyphomicrobiales</taxon>
        <taxon>Rhizobiaceae</taxon>
        <taxon>Rhizobium/Agrobacterium group</taxon>
        <taxon>Pararhizobium</taxon>
    </lineage>
</organism>